<evidence type="ECO:0000313" key="6">
    <source>
        <dbReference type="EMBL" id="SHL24438.1"/>
    </source>
</evidence>
<dbReference type="SUPFAM" id="SSF51905">
    <property type="entry name" value="FAD/NAD(P)-binding domain"/>
    <property type="match status" value="1"/>
</dbReference>
<dbReference type="Pfam" id="PF07992">
    <property type="entry name" value="Pyr_redox_2"/>
    <property type="match status" value="1"/>
</dbReference>
<name>E7QV48_HALPU</name>
<dbReference type="EMBL" id="AEMG01000013">
    <property type="protein sequence ID" value="EFW91566.1"/>
    <property type="molecule type" value="Genomic_DNA"/>
</dbReference>
<dbReference type="AlphaFoldDB" id="E7QV48"/>
<dbReference type="EMBL" id="FRAN01000005">
    <property type="protein sequence ID" value="SHL24438.1"/>
    <property type="molecule type" value="Genomic_DNA"/>
</dbReference>
<organism evidence="5 7">
    <name type="scientific">Haladaptatus paucihalophilus DX253</name>
    <dbReference type="NCBI Taxonomy" id="797209"/>
    <lineage>
        <taxon>Archaea</taxon>
        <taxon>Methanobacteriati</taxon>
        <taxon>Methanobacteriota</taxon>
        <taxon>Stenosarchaea group</taxon>
        <taxon>Halobacteria</taxon>
        <taxon>Halobacteriales</taxon>
        <taxon>Haladaptataceae</taxon>
        <taxon>Haladaptatus</taxon>
    </lineage>
</organism>
<reference evidence="8" key="3">
    <citation type="submission" date="2016-11" db="EMBL/GenBank/DDBJ databases">
        <authorList>
            <person name="Varghese N."/>
            <person name="Submissions S."/>
        </authorList>
    </citation>
    <scope>NUCLEOTIDE SEQUENCE [LARGE SCALE GENOMIC DNA]</scope>
    <source>
        <strain evidence="8">DX253</strain>
    </source>
</reference>
<dbReference type="Proteomes" id="UP000184203">
    <property type="component" value="Unassembled WGS sequence"/>
</dbReference>
<evidence type="ECO:0000259" key="4">
    <source>
        <dbReference type="Pfam" id="PF07992"/>
    </source>
</evidence>
<reference evidence="5 7" key="1">
    <citation type="journal article" date="2014" name="ISME J.">
        <title>Trehalose/2-sulfotrehalose biosynthesis and glycine-betaine uptake are widely spread mechanisms for osmoadaptation in the Halobacteriales.</title>
        <authorList>
            <person name="Youssef N.H."/>
            <person name="Savage-Ashlock K.N."/>
            <person name="McCully A.L."/>
            <person name="Luedtke B."/>
            <person name="Shaw E.I."/>
            <person name="Hoff W.D."/>
            <person name="Elshahed M.S."/>
        </authorList>
    </citation>
    <scope>NUCLEOTIDE SEQUENCE [LARGE SCALE GENOMIC DNA]</scope>
    <source>
        <strain evidence="5 7">DX253</strain>
    </source>
</reference>
<dbReference type="eggNOG" id="arCOG01301">
    <property type="taxonomic scope" value="Archaea"/>
</dbReference>
<gene>
    <name evidence="6" type="ORF">SAMN05444342_3397</name>
    <name evidence="5" type="ORF">ZOD2009_13421</name>
</gene>
<accession>E7QV48</accession>
<evidence type="ECO:0000313" key="5">
    <source>
        <dbReference type="EMBL" id="EFW91566.1"/>
    </source>
</evidence>
<dbReference type="GO" id="GO:0016491">
    <property type="term" value="F:oxidoreductase activity"/>
    <property type="evidence" value="ECO:0007669"/>
    <property type="project" value="UniProtKB-KW"/>
</dbReference>
<proteinExistence type="predicted"/>
<dbReference type="InterPro" id="IPR023753">
    <property type="entry name" value="FAD/NAD-binding_dom"/>
</dbReference>
<protein>
    <submittedName>
        <fullName evidence="6">Pyridine nucleotide-disulphide oxidoreductase</fullName>
    </submittedName>
    <submittedName>
        <fullName evidence="5">Thioredoxin reductase-like protein</fullName>
    </submittedName>
</protein>
<dbReference type="Gene3D" id="3.50.50.60">
    <property type="entry name" value="FAD/NAD(P)-binding domain"/>
    <property type="match status" value="1"/>
</dbReference>
<dbReference type="PATRIC" id="fig|797209.4.peg.2642"/>
<dbReference type="OrthoDB" id="214187at2157"/>
<evidence type="ECO:0000256" key="2">
    <source>
        <dbReference type="ARBA" id="ARBA00023002"/>
    </source>
</evidence>
<evidence type="ECO:0000313" key="7">
    <source>
        <dbReference type="Proteomes" id="UP000003751"/>
    </source>
</evidence>
<reference evidence="6" key="2">
    <citation type="submission" date="2016-11" db="EMBL/GenBank/DDBJ databases">
        <authorList>
            <person name="Jaros S."/>
            <person name="Januszkiewicz K."/>
            <person name="Wedrychowicz H."/>
        </authorList>
    </citation>
    <scope>NUCLEOTIDE SEQUENCE [LARGE SCALE GENOMIC DNA]</scope>
    <source>
        <strain evidence="6">DX253</strain>
    </source>
</reference>
<keyword evidence="1" id="KW-0285">Flavoprotein</keyword>
<evidence type="ECO:0000256" key="3">
    <source>
        <dbReference type="SAM" id="Coils"/>
    </source>
</evidence>
<feature type="domain" description="FAD/NAD(P)-binding" evidence="4">
    <location>
        <begin position="4"/>
        <end position="108"/>
    </location>
</feature>
<dbReference type="Proteomes" id="UP000003751">
    <property type="component" value="Unassembled WGS sequence"/>
</dbReference>
<keyword evidence="2" id="KW-0560">Oxidoreductase</keyword>
<feature type="coiled-coil region" evidence="3">
    <location>
        <begin position="217"/>
        <end position="244"/>
    </location>
</feature>
<dbReference type="InterPro" id="IPR050097">
    <property type="entry name" value="Ferredoxin-NADP_redctase_2"/>
</dbReference>
<sequence>MPRDVAIVGGGASGLSAAVFVARYGLDTVVLDGGVSAIRQCVHLENFLGFPGGISPDTFLELGREQATLEGCTVRDSMVLDVERTDDGFRIDAQGEEEPVEATRVIAASLYDDNYLSDFEDELTDVDRDGRTPVEGLYMTGCLGDESEHQAIVNAGDGARTALSLIRDVRREDEELWDGIADHYYDWTVQPGRYSGPKWEESMDSLVAESAPEDATDAELADLKERLKREYRSLELDEEERAARAERGRELLRTHLLEEKSR</sequence>
<keyword evidence="8" id="KW-1185">Reference proteome</keyword>
<evidence type="ECO:0000313" key="8">
    <source>
        <dbReference type="Proteomes" id="UP000184203"/>
    </source>
</evidence>
<evidence type="ECO:0000256" key="1">
    <source>
        <dbReference type="ARBA" id="ARBA00022630"/>
    </source>
</evidence>
<dbReference type="PRINTS" id="PR00420">
    <property type="entry name" value="RNGMNOXGNASE"/>
</dbReference>
<keyword evidence="3" id="KW-0175">Coiled coil</keyword>
<dbReference type="STRING" id="797209.GCA_000376445_03805"/>
<dbReference type="InterPro" id="IPR036188">
    <property type="entry name" value="FAD/NAD-bd_sf"/>
</dbReference>
<dbReference type="RefSeq" id="WP_007980608.1">
    <property type="nucleotide sequence ID" value="NZ_AEMG01000013.1"/>
</dbReference>
<dbReference type="PANTHER" id="PTHR48105">
    <property type="entry name" value="THIOREDOXIN REDUCTASE 1-RELATED-RELATED"/>
    <property type="match status" value="1"/>
</dbReference>